<organism evidence="2 3">
    <name type="scientific">Leucobacter luti</name>
    <dbReference type="NCBI Taxonomy" id="340320"/>
    <lineage>
        <taxon>Bacteria</taxon>
        <taxon>Bacillati</taxon>
        <taxon>Actinomycetota</taxon>
        <taxon>Actinomycetes</taxon>
        <taxon>Micrococcales</taxon>
        <taxon>Microbacteriaceae</taxon>
        <taxon>Leucobacter</taxon>
    </lineage>
</organism>
<dbReference type="Gene3D" id="1.10.260.40">
    <property type="entry name" value="lambda repressor-like DNA-binding domains"/>
    <property type="match status" value="1"/>
</dbReference>
<dbReference type="Proteomes" id="UP000291832">
    <property type="component" value="Unassembled WGS sequence"/>
</dbReference>
<dbReference type="SMART" id="SM00530">
    <property type="entry name" value="HTH_XRE"/>
    <property type="match status" value="1"/>
</dbReference>
<name>A0A4Q7U075_9MICO</name>
<dbReference type="InterPro" id="IPR010982">
    <property type="entry name" value="Lambda_DNA-bd_dom_sf"/>
</dbReference>
<sequence length="82" mass="8736">MLNAKERALLFGMAAQQETSSGEALRHLRVKAGLTLQQVAEGADTSTAYLSKVERGQLFPSDEYVGKVAGFAASHLQSRVAA</sequence>
<keyword evidence="3" id="KW-1185">Reference proteome</keyword>
<gene>
    <name evidence="2" type="ORF">EV139_0913</name>
</gene>
<dbReference type="SUPFAM" id="SSF47413">
    <property type="entry name" value="lambda repressor-like DNA-binding domains"/>
    <property type="match status" value="1"/>
</dbReference>
<feature type="domain" description="HTH cro/C1-type" evidence="1">
    <location>
        <begin position="25"/>
        <end position="69"/>
    </location>
</feature>
<accession>A0A4Q7U075</accession>
<evidence type="ECO:0000259" key="1">
    <source>
        <dbReference type="PROSITE" id="PS50943"/>
    </source>
</evidence>
<dbReference type="PROSITE" id="PS50943">
    <property type="entry name" value="HTH_CROC1"/>
    <property type="match status" value="1"/>
</dbReference>
<protein>
    <submittedName>
        <fullName evidence="2">Helix-turn-helix protein</fullName>
    </submittedName>
</protein>
<evidence type="ECO:0000313" key="2">
    <source>
        <dbReference type="EMBL" id="RZT66786.1"/>
    </source>
</evidence>
<proteinExistence type="predicted"/>
<evidence type="ECO:0000313" key="3">
    <source>
        <dbReference type="Proteomes" id="UP000291832"/>
    </source>
</evidence>
<comment type="caution">
    <text evidence="2">The sequence shown here is derived from an EMBL/GenBank/DDBJ whole genome shotgun (WGS) entry which is preliminary data.</text>
</comment>
<reference evidence="2 3" key="1">
    <citation type="journal article" date="2015" name="Stand. Genomic Sci.">
        <title>Genomic Encyclopedia of Bacterial and Archaeal Type Strains, Phase III: the genomes of soil and plant-associated and newly described type strains.</title>
        <authorList>
            <person name="Whitman W.B."/>
            <person name="Woyke T."/>
            <person name="Klenk H.P."/>
            <person name="Zhou Y."/>
            <person name="Lilburn T.G."/>
            <person name="Beck B.J."/>
            <person name="De Vos P."/>
            <person name="Vandamme P."/>
            <person name="Eisen J.A."/>
            <person name="Garrity G."/>
            <person name="Hugenholtz P."/>
            <person name="Kyrpides N.C."/>
        </authorList>
    </citation>
    <scope>NUCLEOTIDE SEQUENCE [LARGE SCALE GENOMIC DNA]</scope>
    <source>
        <strain evidence="2 3">RF6</strain>
    </source>
</reference>
<dbReference type="CDD" id="cd00093">
    <property type="entry name" value="HTH_XRE"/>
    <property type="match status" value="1"/>
</dbReference>
<dbReference type="EMBL" id="SHKI01000003">
    <property type="protein sequence ID" value="RZT66786.1"/>
    <property type="molecule type" value="Genomic_DNA"/>
</dbReference>
<dbReference type="InterPro" id="IPR001387">
    <property type="entry name" value="Cro/C1-type_HTH"/>
</dbReference>
<dbReference type="Pfam" id="PF13560">
    <property type="entry name" value="HTH_31"/>
    <property type="match status" value="1"/>
</dbReference>
<dbReference type="AlphaFoldDB" id="A0A4Q7U075"/>
<dbReference type="GO" id="GO:0003677">
    <property type="term" value="F:DNA binding"/>
    <property type="evidence" value="ECO:0007669"/>
    <property type="project" value="InterPro"/>
</dbReference>